<dbReference type="SUPFAM" id="SSF56496">
    <property type="entry name" value="Fibrinogen C-terminal domain-like"/>
    <property type="match status" value="1"/>
</dbReference>
<dbReference type="SMART" id="SM00186">
    <property type="entry name" value="FBG"/>
    <property type="match status" value="1"/>
</dbReference>
<accession>A0A8K0A9G0</accession>
<evidence type="ECO:0000259" key="2">
    <source>
        <dbReference type="PROSITE" id="PS51406"/>
    </source>
</evidence>
<organism evidence="3 4">
    <name type="scientific">Branchiostoma lanceolatum</name>
    <name type="common">Common lancelet</name>
    <name type="synonym">Amphioxus lanceolatum</name>
    <dbReference type="NCBI Taxonomy" id="7740"/>
    <lineage>
        <taxon>Eukaryota</taxon>
        <taxon>Metazoa</taxon>
        <taxon>Chordata</taxon>
        <taxon>Cephalochordata</taxon>
        <taxon>Leptocardii</taxon>
        <taxon>Amphioxiformes</taxon>
        <taxon>Branchiostomatidae</taxon>
        <taxon>Branchiostoma</taxon>
    </lineage>
</organism>
<dbReference type="NCBIfam" id="NF040941">
    <property type="entry name" value="GGGWT_bact"/>
    <property type="match status" value="1"/>
</dbReference>
<protein>
    <submittedName>
        <fullName evidence="3">FCN1 protein</fullName>
    </submittedName>
</protein>
<dbReference type="AlphaFoldDB" id="A0A8K0A9G0"/>
<gene>
    <name evidence="3" type="primary">FCN1</name>
    <name evidence="3" type="ORF">BLAG_LOCUS23343</name>
</gene>
<name>A0A8K0A9G0_BRALA</name>
<sequence>MYDALMDYGSDPYAGEVQYDLVKEQFQKLGQQNGESLSGMTGDLTNAIKAMKDVWVLQYTDSGTGYEMAILLENFDPRTEFKPGFLDMAIDDFRSSVPEDMAAELNLDTFGYLYNEDLKGKGGTALLSMEGQVTETVIGFRDMWMLSYSESPDDMGTSILLENFDPTADELPDDIQLGDLSAFASYNERYLHNFHYRYMEMRQTVTSLQSVIPTNCGTALHSIRLDARFTLLRLPFFFMACWEIHFKEFLIIPIPCFEICIVCGIKVVIPMIKVLVIRREFWFGLWIWPAPAPCPWPPAPNPGTMLAFGNPTGLNHLDTSDCPPDPLAGFGAINLVCQPVFGWLAKRVCFYDCDFPGWVPCWGSFVRLCIGGVWTGSPLVCLPKWWIPFPPPPRIPRPPPGEPLLPCDCKDIHDMDPALPNGTYMVYPKDDQPGFLVYCDMDTDGGGWTVFQRRLDGSVDFYRGWDDYKRGFPSDMTGEFWLGNDKIHRLTAQKACALRVDLEAYDGNTTYAVYDSFSIDDEANNYTLAISGYSGTAGDAITAQQEGHNLDGQAFTTYDRDNDPWDENCAVRFMGAWWYCACHDSNLNGMYGNDKYGKGVVWKQFRGFEESLKFTEMKIRPSD</sequence>
<dbReference type="InterPro" id="IPR050373">
    <property type="entry name" value="Fibrinogen_C-term_domain"/>
</dbReference>
<keyword evidence="1" id="KW-1015">Disulfide bond</keyword>
<dbReference type="FunFam" id="3.90.215.10:FF:000001">
    <property type="entry name" value="Tenascin isoform 1"/>
    <property type="match status" value="1"/>
</dbReference>
<dbReference type="PROSITE" id="PS00514">
    <property type="entry name" value="FIBRINOGEN_C_1"/>
    <property type="match status" value="1"/>
</dbReference>
<evidence type="ECO:0000313" key="4">
    <source>
        <dbReference type="Proteomes" id="UP000838412"/>
    </source>
</evidence>
<evidence type="ECO:0000256" key="1">
    <source>
        <dbReference type="ARBA" id="ARBA00023157"/>
    </source>
</evidence>
<dbReference type="PANTHER" id="PTHR19143">
    <property type="entry name" value="FIBRINOGEN/TENASCIN/ANGIOPOEITIN"/>
    <property type="match status" value="1"/>
</dbReference>
<dbReference type="Gene3D" id="3.90.215.10">
    <property type="entry name" value="Gamma Fibrinogen, chain A, domain 1"/>
    <property type="match status" value="1"/>
</dbReference>
<dbReference type="OrthoDB" id="10396916at2759"/>
<proteinExistence type="predicted"/>
<dbReference type="Proteomes" id="UP000838412">
    <property type="component" value="Chromosome 8"/>
</dbReference>
<dbReference type="InterPro" id="IPR036056">
    <property type="entry name" value="Fibrinogen-like_C"/>
</dbReference>
<dbReference type="CDD" id="cd00087">
    <property type="entry name" value="FReD"/>
    <property type="match status" value="1"/>
</dbReference>
<dbReference type="InterPro" id="IPR002181">
    <property type="entry name" value="Fibrinogen_a/b/g_C_dom"/>
</dbReference>
<dbReference type="GO" id="GO:0005615">
    <property type="term" value="C:extracellular space"/>
    <property type="evidence" value="ECO:0007669"/>
    <property type="project" value="TreeGrafter"/>
</dbReference>
<dbReference type="PROSITE" id="PS51406">
    <property type="entry name" value="FIBRINOGEN_C_2"/>
    <property type="match status" value="1"/>
</dbReference>
<dbReference type="InterPro" id="IPR014716">
    <property type="entry name" value="Fibrinogen_a/b/g_C_1"/>
</dbReference>
<reference evidence="3" key="1">
    <citation type="submission" date="2022-01" db="EMBL/GenBank/DDBJ databases">
        <authorList>
            <person name="Braso-Vives M."/>
        </authorList>
    </citation>
    <scope>NUCLEOTIDE SEQUENCE</scope>
</reference>
<dbReference type="Pfam" id="PF00147">
    <property type="entry name" value="Fibrinogen_C"/>
    <property type="match status" value="1"/>
</dbReference>
<feature type="domain" description="Fibrinogen C-terminal" evidence="2">
    <location>
        <begin position="400"/>
        <end position="623"/>
    </location>
</feature>
<dbReference type="PANTHER" id="PTHR19143:SF458">
    <property type="entry name" value="FIBRINOGEN C-TERMINAL DOMAIN-CONTAINING PROTEIN-RELATED"/>
    <property type="match status" value="1"/>
</dbReference>
<evidence type="ECO:0000313" key="3">
    <source>
        <dbReference type="EMBL" id="CAH1271259.1"/>
    </source>
</evidence>
<dbReference type="EMBL" id="OV696693">
    <property type="protein sequence ID" value="CAH1271259.1"/>
    <property type="molecule type" value="Genomic_DNA"/>
</dbReference>
<keyword evidence="4" id="KW-1185">Reference proteome</keyword>
<dbReference type="InterPro" id="IPR020837">
    <property type="entry name" value="Fibrinogen_CS"/>
</dbReference>